<dbReference type="GO" id="GO:0098797">
    <property type="term" value="C:plasma membrane protein complex"/>
    <property type="evidence" value="ECO:0007669"/>
    <property type="project" value="TreeGrafter"/>
</dbReference>
<organism evidence="10 11">
    <name type="scientific">Halothermothrix orenii (strain H 168 / OCM 544 / DSM 9562)</name>
    <dbReference type="NCBI Taxonomy" id="373903"/>
    <lineage>
        <taxon>Bacteria</taxon>
        <taxon>Bacillati</taxon>
        <taxon>Bacillota</taxon>
        <taxon>Clostridia</taxon>
        <taxon>Halanaerobiales</taxon>
        <taxon>Halothermotrichaceae</taxon>
        <taxon>Halothermothrix</taxon>
    </lineage>
</organism>
<evidence type="ECO:0000256" key="6">
    <source>
        <dbReference type="ARBA" id="ARBA00023136"/>
    </source>
</evidence>
<evidence type="ECO:0000259" key="8">
    <source>
        <dbReference type="Pfam" id="PF02687"/>
    </source>
</evidence>
<dbReference type="AlphaFoldDB" id="B8D1B6"/>
<evidence type="ECO:0000313" key="11">
    <source>
        <dbReference type="Proteomes" id="UP000000719"/>
    </source>
</evidence>
<reference evidence="10 11" key="1">
    <citation type="journal article" date="2009" name="PLoS ONE">
        <title>Genome analysis of the anaerobic thermohalophilic bacterium Halothermothrix orenii.</title>
        <authorList>
            <person name="Mavromatis K."/>
            <person name="Ivanova N."/>
            <person name="Anderson I."/>
            <person name="Lykidis A."/>
            <person name="Hooper S.D."/>
            <person name="Sun H."/>
            <person name="Kunin V."/>
            <person name="Lapidus A."/>
            <person name="Hugenholtz P."/>
            <person name="Patel B."/>
            <person name="Kyrpides N.C."/>
        </authorList>
    </citation>
    <scope>NUCLEOTIDE SEQUENCE [LARGE SCALE GENOMIC DNA]</scope>
    <source>
        <strain evidence="11">H 168 / OCM 544 / DSM 9562</strain>
    </source>
</reference>
<keyword evidence="3" id="KW-1003">Cell membrane</keyword>
<dbReference type="InterPro" id="IPR025857">
    <property type="entry name" value="MacB_PCD"/>
</dbReference>
<dbReference type="Proteomes" id="UP000000719">
    <property type="component" value="Chromosome"/>
</dbReference>
<comment type="similarity">
    <text evidence="2">Belongs to the ABC-4 integral membrane protein family. LolC/E subfamily.</text>
</comment>
<gene>
    <name evidence="10" type="ordered locus">Hore_23230</name>
</gene>
<evidence type="ECO:0000256" key="4">
    <source>
        <dbReference type="ARBA" id="ARBA00022692"/>
    </source>
</evidence>
<evidence type="ECO:0000313" key="10">
    <source>
        <dbReference type="EMBL" id="ACL71068.1"/>
    </source>
</evidence>
<dbReference type="eggNOG" id="COG4591">
    <property type="taxonomic scope" value="Bacteria"/>
</dbReference>
<dbReference type="Pfam" id="PF12704">
    <property type="entry name" value="MacB_PCD"/>
    <property type="match status" value="1"/>
</dbReference>
<dbReference type="PANTHER" id="PTHR30489:SF0">
    <property type="entry name" value="LIPOPROTEIN-RELEASING SYSTEM TRANSMEMBRANE PROTEIN LOLE"/>
    <property type="match status" value="1"/>
</dbReference>
<keyword evidence="11" id="KW-1185">Reference proteome</keyword>
<evidence type="ECO:0000256" key="7">
    <source>
        <dbReference type="SAM" id="Phobius"/>
    </source>
</evidence>
<feature type="transmembrane region" description="Helical" evidence="7">
    <location>
        <begin position="281"/>
        <end position="302"/>
    </location>
</feature>
<evidence type="ECO:0000256" key="5">
    <source>
        <dbReference type="ARBA" id="ARBA00022989"/>
    </source>
</evidence>
<evidence type="ECO:0000256" key="3">
    <source>
        <dbReference type="ARBA" id="ARBA00022475"/>
    </source>
</evidence>
<evidence type="ECO:0000256" key="2">
    <source>
        <dbReference type="ARBA" id="ARBA00005236"/>
    </source>
</evidence>
<dbReference type="HOGENOM" id="CLU_000604_8_6_9"/>
<dbReference type="KEGG" id="hor:Hore_23230"/>
<dbReference type="PANTHER" id="PTHR30489">
    <property type="entry name" value="LIPOPROTEIN-RELEASING SYSTEM TRANSMEMBRANE PROTEIN LOLE"/>
    <property type="match status" value="1"/>
</dbReference>
<protein>
    <submittedName>
        <fullName evidence="10">ABC-type transport system, involved in lipoprotein release, permease component</fullName>
    </submittedName>
</protein>
<keyword evidence="10" id="KW-0449">Lipoprotein</keyword>
<dbReference type="InterPro" id="IPR003838">
    <property type="entry name" value="ABC3_permease_C"/>
</dbReference>
<dbReference type="Pfam" id="PF02687">
    <property type="entry name" value="FtsX"/>
    <property type="match status" value="1"/>
</dbReference>
<dbReference type="InterPro" id="IPR051447">
    <property type="entry name" value="Lipoprotein-release_system"/>
</dbReference>
<feature type="transmembrane region" description="Helical" evidence="7">
    <location>
        <begin position="385"/>
        <end position="404"/>
    </location>
</feature>
<feature type="domain" description="ABC3 transporter permease C-terminal" evidence="8">
    <location>
        <begin position="281"/>
        <end position="412"/>
    </location>
</feature>
<feature type="transmembrane region" description="Helical" evidence="7">
    <location>
        <begin position="20"/>
        <end position="40"/>
    </location>
</feature>
<dbReference type="RefSeq" id="WP_015924036.1">
    <property type="nucleotide sequence ID" value="NC_011899.1"/>
</dbReference>
<sequence>MKYLAKLAYKNLYRQKLRTAVSIAAIVFSVAVVVFARGLISGFIGSIYSDYIYYDSGHIRIVKQEYLKKERLLSLAYPVDGFEGEGISSMVARLEELEGINMALPRLKFGAVVSTDDELIKMMGWGVDPEKEKEFTDIDELLVEGRFPRRGMKEIVLGSELLAKLDKGVGEKVTVLYTTSFNSFQATTFKIVGRIESGLKLLNETVFMVPLDVAQKALYMPDQATELLLVTPDLNRAGEYLPGIRKVFERQGGLNNYAIRAWDDSSGMIRLMKMAENIYNVIYVFLVVLASFVVINSMIMIVKERTREIGMMSALGLGKRQILQLFVLEGGVMGVVGSFIGALLGGLITRVVAVTGIDYTKALEGMGEDILMRPVIYPVFSFDNMIFAFVLGVVVTSLACLIPARRAARLKPTEALREI</sequence>
<proteinExistence type="inferred from homology"/>
<name>B8D1B6_HALOH</name>
<comment type="subcellular location">
    <subcellularLocation>
        <location evidence="1">Cell membrane</location>
        <topology evidence="1">Multi-pass membrane protein</topology>
    </subcellularLocation>
</comment>
<feature type="domain" description="MacB-like periplasmic core" evidence="9">
    <location>
        <begin position="19"/>
        <end position="226"/>
    </location>
</feature>
<keyword evidence="5 7" id="KW-1133">Transmembrane helix</keyword>
<dbReference type="GO" id="GO:0044874">
    <property type="term" value="P:lipoprotein localization to outer membrane"/>
    <property type="evidence" value="ECO:0007669"/>
    <property type="project" value="TreeGrafter"/>
</dbReference>
<dbReference type="STRING" id="373903.Hore_23230"/>
<accession>B8D1B6</accession>
<dbReference type="EMBL" id="CP001098">
    <property type="protein sequence ID" value="ACL71068.1"/>
    <property type="molecule type" value="Genomic_DNA"/>
</dbReference>
<keyword evidence="6 7" id="KW-0472">Membrane</keyword>
<keyword evidence="4 7" id="KW-0812">Transmembrane</keyword>
<feature type="transmembrane region" description="Helical" evidence="7">
    <location>
        <begin position="322"/>
        <end position="348"/>
    </location>
</feature>
<evidence type="ECO:0000259" key="9">
    <source>
        <dbReference type="Pfam" id="PF12704"/>
    </source>
</evidence>
<evidence type="ECO:0000256" key="1">
    <source>
        <dbReference type="ARBA" id="ARBA00004651"/>
    </source>
</evidence>
<dbReference type="OrthoDB" id="9770099at2"/>